<dbReference type="Proteomes" id="UP000199054">
    <property type="component" value="Unassembled WGS sequence"/>
</dbReference>
<gene>
    <name evidence="1" type="ORF">SAMN04489859_1006159</name>
</gene>
<evidence type="ECO:0000313" key="1">
    <source>
        <dbReference type="EMBL" id="SEN42634.1"/>
    </source>
</evidence>
<dbReference type="EMBL" id="FODE01000006">
    <property type="protein sequence ID" value="SEN42634.1"/>
    <property type="molecule type" value="Genomic_DNA"/>
</dbReference>
<reference evidence="1 2" key="1">
    <citation type="submission" date="2016-10" db="EMBL/GenBank/DDBJ databases">
        <authorList>
            <person name="de Groot N.N."/>
        </authorList>
    </citation>
    <scope>NUCLEOTIDE SEQUENCE [LARGE SCALE GENOMIC DNA]</scope>
    <source>
        <strain evidence="1 2">DSM 8512</strain>
    </source>
</reference>
<proteinExistence type="predicted"/>
<keyword evidence="2" id="KW-1185">Reference proteome</keyword>
<sequence>MHDENQSAARREASTLLTIMNELAEAKAQRDQLEIWWSLEDLAGLALDASNASIRNRARRMLDGYRDQYRVEGCTDRFKALDVFWNLPPAPFPYIEPANDDAAPGTWAL</sequence>
<organism evidence="1 2">
    <name type="scientific">Paracoccus alcaliphilus</name>
    <dbReference type="NCBI Taxonomy" id="34002"/>
    <lineage>
        <taxon>Bacteria</taxon>
        <taxon>Pseudomonadati</taxon>
        <taxon>Pseudomonadota</taxon>
        <taxon>Alphaproteobacteria</taxon>
        <taxon>Rhodobacterales</taxon>
        <taxon>Paracoccaceae</taxon>
        <taxon>Paracoccus</taxon>
    </lineage>
</organism>
<dbReference type="AlphaFoldDB" id="A0A1H8GFW3"/>
<accession>A0A1H8GFW3</accession>
<evidence type="ECO:0000313" key="2">
    <source>
        <dbReference type="Proteomes" id="UP000199054"/>
    </source>
</evidence>
<protein>
    <submittedName>
        <fullName evidence="1">Uncharacterized protein</fullName>
    </submittedName>
</protein>
<name>A0A1H8GFW3_9RHOB</name>
<dbReference type="RefSeq" id="WP_090611060.1">
    <property type="nucleotide sequence ID" value="NZ_CP067124.1"/>
</dbReference>